<evidence type="ECO:0000256" key="2">
    <source>
        <dbReference type="ARBA" id="ARBA00010271"/>
    </source>
</evidence>
<feature type="domain" description="Exostosin GT47" evidence="7">
    <location>
        <begin position="95"/>
        <end position="238"/>
    </location>
</feature>
<evidence type="ECO:0000256" key="6">
    <source>
        <dbReference type="SAM" id="Phobius"/>
    </source>
</evidence>
<evidence type="ECO:0000313" key="8">
    <source>
        <dbReference type="EMBL" id="KAF2298106.1"/>
    </source>
</evidence>
<dbReference type="AlphaFoldDB" id="A0A6A6LDL0"/>
<keyword evidence="6" id="KW-0472">Membrane</keyword>
<evidence type="ECO:0000256" key="4">
    <source>
        <dbReference type="ARBA" id="ARBA00022968"/>
    </source>
</evidence>
<dbReference type="PANTHER" id="PTHR11062:SF241">
    <property type="entry name" value="XYLOGLUCAN GALACTOSYLTRANSFERASE GT14-RELATED"/>
    <property type="match status" value="1"/>
</dbReference>
<keyword evidence="4" id="KW-0735">Signal-anchor</keyword>
<keyword evidence="5" id="KW-0333">Golgi apparatus</keyword>
<evidence type="ECO:0000256" key="5">
    <source>
        <dbReference type="ARBA" id="ARBA00023034"/>
    </source>
</evidence>
<protein>
    <recommendedName>
        <fullName evidence="7">Exostosin GT47 domain-containing protein</fullName>
    </recommendedName>
</protein>
<organism evidence="8 9">
    <name type="scientific">Hevea brasiliensis</name>
    <name type="common">Para rubber tree</name>
    <name type="synonym">Siphonia brasiliensis</name>
    <dbReference type="NCBI Taxonomy" id="3981"/>
    <lineage>
        <taxon>Eukaryota</taxon>
        <taxon>Viridiplantae</taxon>
        <taxon>Streptophyta</taxon>
        <taxon>Embryophyta</taxon>
        <taxon>Tracheophyta</taxon>
        <taxon>Spermatophyta</taxon>
        <taxon>Magnoliopsida</taxon>
        <taxon>eudicotyledons</taxon>
        <taxon>Gunneridae</taxon>
        <taxon>Pentapetalae</taxon>
        <taxon>rosids</taxon>
        <taxon>fabids</taxon>
        <taxon>Malpighiales</taxon>
        <taxon>Euphorbiaceae</taxon>
        <taxon>Crotonoideae</taxon>
        <taxon>Micrandreae</taxon>
        <taxon>Hevea</taxon>
    </lineage>
</organism>
<comment type="subcellular location">
    <subcellularLocation>
        <location evidence="1">Golgi apparatus membrane</location>
        <topology evidence="1">Single-pass type II membrane protein</topology>
    </subcellularLocation>
</comment>
<keyword evidence="3" id="KW-0808">Transferase</keyword>
<comment type="caution">
    <text evidence="8">The sequence shown here is derived from an EMBL/GenBank/DDBJ whole genome shotgun (WGS) entry which is preliminary data.</text>
</comment>
<name>A0A6A6LDL0_HEVBR</name>
<feature type="transmembrane region" description="Helical" evidence="6">
    <location>
        <begin position="14"/>
        <end position="36"/>
    </location>
</feature>
<comment type="similarity">
    <text evidence="2">Belongs to the glycosyltransferase 47 family.</text>
</comment>
<dbReference type="PANTHER" id="PTHR11062">
    <property type="entry name" value="EXOSTOSIN HEPARAN SULFATE GLYCOSYLTRANSFERASE -RELATED"/>
    <property type="match status" value="1"/>
</dbReference>
<evidence type="ECO:0000256" key="1">
    <source>
        <dbReference type="ARBA" id="ARBA00004323"/>
    </source>
</evidence>
<feature type="transmembrane region" description="Helical" evidence="6">
    <location>
        <begin position="453"/>
        <end position="472"/>
    </location>
</feature>
<accession>A0A6A6LDL0</accession>
<dbReference type="InterPro" id="IPR004263">
    <property type="entry name" value="Exostosin"/>
</dbReference>
<evidence type="ECO:0000313" key="9">
    <source>
        <dbReference type="Proteomes" id="UP000467840"/>
    </source>
</evidence>
<evidence type="ECO:0000256" key="3">
    <source>
        <dbReference type="ARBA" id="ARBA00022676"/>
    </source>
</evidence>
<keyword evidence="6" id="KW-1133">Transmembrane helix</keyword>
<keyword evidence="6" id="KW-0812">Transmembrane</keyword>
<proteinExistence type="inferred from homology"/>
<evidence type="ECO:0000259" key="7">
    <source>
        <dbReference type="Pfam" id="PF03016"/>
    </source>
</evidence>
<gene>
    <name evidence="8" type="ORF">GH714_014765</name>
</gene>
<sequence>MEKPVTRYCCNNQLWLVILVSFVFCFVLFCFDYSALTGTQERVSVSVSNYEDSISTHKSKSLQLPENVNETSIGPMKSDYLREDNVQQKSVKDSCLGRYIFIHRLPSQFNQELIENCESINRGTEHNICPYLVNSALGHEVENSQGILLNKSWYSTNQFLLEVIFHFRMKKYKCLTNDSSLASAIYVPFYAGLDVSRYLWGFKTSVRDQSGYDLVKWLVEKPEWKKMLGRDHFLVAGRLLGILEGKLIMSLIGVASLDEKTNKTILFSFAGAPRPDLLGSVRGKIIEECIASNNFCKLLECDYGINGAINCDNPVNVMRLFQNSVFCLQPPGDSYTRRSMFDSILAGCIPVFFHPGTAYAQYKWHLPKNYSKYSVYIPVRDAKDWKAGIKTLLKIPEDRVLALREEIIKLIPRIIYADPSSRMGTTEDAFDLAVKGILDRIERVRRITREGRILVLVLRMGMITSILFLGMLEKLEQNLIHYCIGSSSNR</sequence>
<keyword evidence="3" id="KW-0328">Glycosyltransferase</keyword>
<dbReference type="Pfam" id="PF03016">
    <property type="entry name" value="Exostosin_GT47"/>
    <property type="match status" value="2"/>
</dbReference>
<keyword evidence="9" id="KW-1185">Reference proteome</keyword>
<reference evidence="8 9" key="1">
    <citation type="journal article" date="2020" name="Mol. Plant">
        <title>The Chromosome-Based Rubber Tree Genome Provides New Insights into Spurge Genome Evolution and Rubber Biosynthesis.</title>
        <authorList>
            <person name="Liu J."/>
            <person name="Shi C."/>
            <person name="Shi C.C."/>
            <person name="Li W."/>
            <person name="Zhang Q.J."/>
            <person name="Zhang Y."/>
            <person name="Li K."/>
            <person name="Lu H.F."/>
            <person name="Shi C."/>
            <person name="Zhu S.T."/>
            <person name="Xiao Z.Y."/>
            <person name="Nan H."/>
            <person name="Yue Y."/>
            <person name="Zhu X.G."/>
            <person name="Wu Y."/>
            <person name="Hong X.N."/>
            <person name="Fan G.Y."/>
            <person name="Tong Y."/>
            <person name="Zhang D."/>
            <person name="Mao C.L."/>
            <person name="Liu Y.L."/>
            <person name="Hao S.J."/>
            <person name="Liu W.Q."/>
            <person name="Lv M.Q."/>
            <person name="Zhang H.B."/>
            <person name="Liu Y."/>
            <person name="Hu-Tang G.R."/>
            <person name="Wang J.P."/>
            <person name="Wang J.H."/>
            <person name="Sun Y.H."/>
            <person name="Ni S.B."/>
            <person name="Chen W.B."/>
            <person name="Zhang X.C."/>
            <person name="Jiao Y.N."/>
            <person name="Eichler E.E."/>
            <person name="Li G.H."/>
            <person name="Liu X."/>
            <person name="Gao L.Z."/>
        </authorList>
    </citation>
    <scope>NUCLEOTIDE SEQUENCE [LARGE SCALE GENOMIC DNA]</scope>
    <source>
        <strain evidence="9">cv. GT1</strain>
        <tissue evidence="8">Leaf</tissue>
    </source>
</reference>
<dbReference type="GO" id="GO:0000139">
    <property type="term" value="C:Golgi membrane"/>
    <property type="evidence" value="ECO:0007669"/>
    <property type="project" value="UniProtKB-SubCell"/>
</dbReference>
<dbReference type="Proteomes" id="UP000467840">
    <property type="component" value="Chromosome 1"/>
</dbReference>
<dbReference type="GO" id="GO:0016757">
    <property type="term" value="F:glycosyltransferase activity"/>
    <property type="evidence" value="ECO:0007669"/>
    <property type="project" value="UniProtKB-KW"/>
</dbReference>
<feature type="domain" description="Exostosin GT47" evidence="7">
    <location>
        <begin position="258"/>
        <end position="386"/>
    </location>
</feature>
<dbReference type="EMBL" id="JAAGAX010000011">
    <property type="protein sequence ID" value="KAF2298106.1"/>
    <property type="molecule type" value="Genomic_DNA"/>
</dbReference>
<dbReference type="InterPro" id="IPR040911">
    <property type="entry name" value="Exostosin_GT47"/>
</dbReference>